<keyword evidence="1" id="KW-1133">Transmembrane helix</keyword>
<keyword evidence="1" id="KW-0472">Membrane</keyword>
<dbReference type="EMBL" id="ACEB01000022">
    <property type="protein sequence ID" value="EEG26831.1"/>
    <property type="molecule type" value="Genomic_DNA"/>
</dbReference>
<keyword evidence="1" id="KW-0812">Transmembrane</keyword>
<organism evidence="2 3">
    <name type="scientific">Corynebacterium matruchotii ATCC 33806</name>
    <dbReference type="NCBI Taxonomy" id="566549"/>
    <lineage>
        <taxon>Bacteria</taxon>
        <taxon>Bacillati</taxon>
        <taxon>Actinomycetota</taxon>
        <taxon>Actinomycetes</taxon>
        <taxon>Mycobacteriales</taxon>
        <taxon>Corynebacteriaceae</taxon>
        <taxon>Corynebacterium</taxon>
    </lineage>
</organism>
<protein>
    <submittedName>
        <fullName evidence="2">Uncharacterized protein</fullName>
    </submittedName>
</protein>
<comment type="caution">
    <text evidence="2">The sequence shown here is derived from an EMBL/GenBank/DDBJ whole genome shotgun (WGS) entry which is preliminary data.</text>
</comment>
<dbReference type="AlphaFoldDB" id="C0E3T8"/>
<feature type="transmembrane region" description="Helical" evidence="1">
    <location>
        <begin position="73"/>
        <end position="95"/>
    </location>
</feature>
<evidence type="ECO:0000313" key="2">
    <source>
        <dbReference type="EMBL" id="EEG26831.1"/>
    </source>
</evidence>
<dbReference type="HOGENOM" id="CLU_2272655_0_0_11"/>
<evidence type="ECO:0000313" key="3">
    <source>
        <dbReference type="Proteomes" id="UP000006247"/>
    </source>
</evidence>
<gene>
    <name evidence="2" type="ORF">CORMATOL_01654</name>
</gene>
<evidence type="ECO:0000256" key="1">
    <source>
        <dbReference type="SAM" id="Phobius"/>
    </source>
</evidence>
<accession>C0E3T8</accession>
<name>C0E3T8_9CORY</name>
<reference evidence="2 3" key="1">
    <citation type="submission" date="2009-01" db="EMBL/GenBank/DDBJ databases">
        <authorList>
            <person name="Fulton L."/>
            <person name="Clifton S."/>
            <person name="Chinwalla A.T."/>
            <person name="Mitreva M."/>
            <person name="Sodergren E."/>
            <person name="Weinstock G."/>
            <person name="Clifton S."/>
            <person name="Dooling D.J."/>
            <person name="Fulton B."/>
            <person name="Minx P."/>
            <person name="Pepin K.H."/>
            <person name="Johnson M."/>
            <person name="Bhonagiri V."/>
            <person name="Nash W.E."/>
            <person name="Mardis E.R."/>
            <person name="Wilson R.K."/>
        </authorList>
    </citation>
    <scope>NUCLEOTIDE SEQUENCE [LARGE SCALE GENOMIC DNA]</scope>
    <source>
        <strain evidence="2 3">ATCC 33806</strain>
    </source>
</reference>
<proteinExistence type="predicted"/>
<sequence length="102" mass="12127">MMSTSVTYDGKLVQPPSQGMFLSHFFPHTRRKIIPIYFNTQFDSNFVLIITSQSTIELRNIRKIENVHKYPQWITFLILFAIMLYSFVTIMYSSFDTIICRF</sequence>
<dbReference type="Proteomes" id="UP000006247">
    <property type="component" value="Unassembled WGS sequence"/>
</dbReference>